<keyword evidence="13" id="KW-1015">Disulfide bond</keyword>
<keyword evidence="5" id="KW-1003">Cell membrane</keyword>
<evidence type="ECO:0000256" key="9">
    <source>
        <dbReference type="ARBA" id="ARBA00022989"/>
    </source>
</evidence>
<evidence type="ECO:0000259" key="21">
    <source>
        <dbReference type="PROSITE" id="PS50835"/>
    </source>
</evidence>
<dbReference type="Pfam" id="PF07686">
    <property type="entry name" value="V-set"/>
    <property type="match status" value="1"/>
</dbReference>
<dbReference type="GO" id="GO:0086005">
    <property type="term" value="P:ventricular cardiac muscle cell action potential"/>
    <property type="evidence" value="ECO:0007669"/>
    <property type="project" value="TreeGrafter"/>
</dbReference>
<evidence type="ECO:0000256" key="2">
    <source>
        <dbReference type="ARBA" id="ARBA00010404"/>
    </source>
</evidence>
<evidence type="ECO:0000256" key="12">
    <source>
        <dbReference type="ARBA" id="ARBA00023136"/>
    </source>
</evidence>
<dbReference type="SMART" id="SM00406">
    <property type="entry name" value="IGv"/>
    <property type="match status" value="1"/>
</dbReference>
<dbReference type="InterPro" id="IPR003599">
    <property type="entry name" value="Ig_sub"/>
</dbReference>
<evidence type="ECO:0000256" key="7">
    <source>
        <dbReference type="ARBA" id="ARBA00022729"/>
    </source>
</evidence>
<protein>
    <recommendedName>
        <fullName evidence="18">Sodium channel regulatory subunit beta-3</fullName>
    </recommendedName>
</protein>
<feature type="transmembrane region" description="Helical" evidence="20">
    <location>
        <begin position="175"/>
        <end position="196"/>
    </location>
</feature>
<accession>A0A8T2ISQ6</accession>
<keyword evidence="15" id="KW-0739">Sodium transport</keyword>
<evidence type="ECO:0000256" key="14">
    <source>
        <dbReference type="ARBA" id="ARBA00023180"/>
    </source>
</evidence>
<comment type="similarity">
    <text evidence="2">Belongs to the sodium channel auxiliary subunit SCN3B (TC 8.A.17) family.</text>
</comment>
<evidence type="ECO:0000256" key="1">
    <source>
        <dbReference type="ARBA" id="ARBA00004251"/>
    </source>
</evidence>
<evidence type="ECO:0000256" key="17">
    <source>
        <dbReference type="ARBA" id="ARBA00023319"/>
    </source>
</evidence>
<dbReference type="GO" id="GO:0001518">
    <property type="term" value="C:voltage-gated sodium channel complex"/>
    <property type="evidence" value="ECO:0007669"/>
    <property type="project" value="InterPro"/>
</dbReference>
<dbReference type="InterPro" id="IPR007110">
    <property type="entry name" value="Ig-like_dom"/>
</dbReference>
<evidence type="ECO:0000256" key="15">
    <source>
        <dbReference type="ARBA" id="ARBA00023201"/>
    </source>
</evidence>
<dbReference type="Gene3D" id="2.60.40.10">
    <property type="entry name" value="Immunoglobulins"/>
    <property type="match status" value="1"/>
</dbReference>
<keyword evidence="10" id="KW-0915">Sodium</keyword>
<dbReference type="PANTHER" id="PTHR10546:SF1">
    <property type="entry name" value="SODIUM CHANNEL SUBUNIT BETA-3"/>
    <property type="match status" value="1"/>
</dbReference>
<keyword evidence="3" id="KW-0813">Transport</keyword>
<dbReference type="GO" id="GO:0044325">
    <property type="term" value="F:transmembrane transporter binding"/>
    <property type="evidence" value="ECO:0007669"/>
    <property type="project" value="TreeGrafter"/>
</dbReference>
<dbReference type="GO" id="GO:0019871">
    <property type="term" value="F:sodium channel inhibitor activity"/>
    <property type="evidence" value="ECO:0007669"/>
    <property type="project" value="TreeGrafter"/>
</dbReference>
<comment type="subcellular location">
    <subcellularLocation>
        <location evidence="1">Cell membrane</location>
        <topology evidence="1">Single-pass type I membrane protein</topology>
    </subcellularLocation>
</comment>
<evidence type="ECO:0000256" key="18">
    <source>
        <dbReference type="ARBA" id="ARBA00044530"/>
    </source>
</evidence>
<evidence type="ECO:0000256" key="13">
    <source>
        <dbReference type="ARBA" id="ARBA00023157"/>
    </source>
</evidence>
<evidence type="ECO:0000256" key="8">
    <source>
        <dbReference type="ARBA" id="ARBA00022882"/>
    </source>
</evidence>
<dbReference type="EMBL" id="JAACNH010000008">
    <property type="protein sequence ID" value="KAG8434753.1"/>
    <property type="molecule type" value="Genomic_DNA"/>
</dbReference>
<evidence type="ECO:0000313" key="23">
    <source>
        <dbReference type="Proteomes" id="UP000812440"/>
    </source>
</evidence>
<dbReference type="Proteomes" id="UP000812440">
    <property type="component" value="Chromosome 7"/>
</dbReference>
<evidence type="ECO:0000256" key="10">
    <source>
        <dbReference type="ARBA" id="ARBA00023053"/>
    </source>
</evidence>
<keyword evidence="17" id="KW-0393">Immunoglobulin domain</keyword>
<evidence type="ECO:0000256" key="11">
    <source>
        <dbReference type="ARBA" id="ARBA00023065"/>
    </source>
</evidence>
<gene>
    <name evidence="22" type="ORF">GDO86_012921</name>
</gene>
<dbReference type="InterPro" id="IPR036179">
    <property type="entry name" value="Ig-like_dom_sf"/>
</dbReference>
<evidence type="ECO:0000256" key="5">
    <source>
        <dbReference type="ARBA" id="ARBA00022475"/>
    </source>
</evidence>
<evidence type="ECO:0000313" key="22">
    <source>
        <dbReference type="EMBL" id="KAG8434753.1"/>
    </source>
</evidence>
<sequence length="230" mass="26184">MLFVCYREFGFISLCASYFFSCGLPPFFYMILLVVLCSSVCVEVPSGTEAVKGDNMTLLCISCMKREEVSATTTVRWFYQRDDGQEVLIYEYDGRPQEPKSPLQGRLQWTGSKDLQDVSITILNVTTNDSGVFTCKVNRTLDFKAHRHLIQSNISISLKVTEEAGEDFTSVLSEIMMYILLAFLTFWLLVEIVYCYRKISKAEEVTPESVTDYLAIPLENKENCSVPVEE</sequence>
<keyword evidence="8" id="KW-0851">Voltage-gated channel</keyword>
<evidence type="ECO:0000256" key="19">
    <source>
        <dbReference type="ARBA" id="ARBA00049669"/>
    </source>
</evidence>
<dbReference type="PANTHER" id="PTHR10546">
    <property type="entry name" value="SODIUM CHANNEL SUBUNIT BETA-1 AND 3"/>
    <property type="match status" value="1"/>
</dbReference>
<keyword evidence="16" id="KW-0407">Ion channel</keyword>
<feature type="transmembrane region" description="Helical" evidence="20">
    <location>
        <begin position="12"/>
        <end position="36"/>
    </location>
</feature>
<keyword evidence="4" id="KW-0894">Sodium channel</keyword>
<organism evidence="22 23">
    <name type="scientific">Hymenochirus boettgeri</name>
    <name type="common">Congo dwarf clawed frog</name>
    <dbReference type="NCBI Taxonomy" id="247094"/>
    <lineage>
        <taxon>Eukaryota</taxon>
        <taxon>Metazoa</taxon>
        <taxon>Chordata</taxon>
        <taxon>Craniata</taxon>
        <taxon>Vertebrata</taxon>
        <taxon>Euteleostomi</taxon>
        <taxon>Amphibia</taxon>
        <taxon>Batrachia</taxon>
        <taxon>Anura</taxon>
        <taxon>Pipoidea</taxon>
        <taxon>Pipidae</taxon>
        <taxon>Pipinae</taxon>
        <taxon>Hymenochirus</taxon>
    </lineage>
</organism>
<evidence type="ECO:0000256" key="16">
    <source>
        <dbReference type="ARBA" id="ARBA00023303"/>
    </source>
</evidence>
<dbReference type="InterPro" id="IPR013106">
    <property type="entry name" value="Ig_V-set"/>
</dbReference>
<keyword evidence="11" id="KW-0406">Ion transport</keyword>
<dbReference type="SUPFAM" id="SSF48726">
    <property type="entry name" value="Immunoglobulin"/>
    <property type="match status" value="1"/>
</dbReference>
<comment type="caution">
    <text evidence="22">The sequence shown here is derived from an EMBL/GenBank/DDBJ whole genome shotgun (WGS) entry which is preliminary data.</text>
</comment>
<keyword evidence="6 20" id="KW-0812">Transmembrane</keyword>
<dbReference type="PROSITE" id="PS50835">
    <property type="entry name" value="IG_LIKE"/>
    <property type="match status" value="1"/>
</dbReference>
<reference evidence="22" key="1">
    <citation type="thesis" date="2020" institute="ProQuest LLC" country="789 East Eisenhower Parkway, Ann Arbor, MI, USA">
        <title>Comparative Genomics and Chromosome Evolution.</title>
        <authorList>
            <person name="Mudd A.B."/>
        </authorList>
    </citation>
    <scope>NUCLEOTIDE SEQUENCE</scope>
    <source>
        <strain evidence="22">Female2</strain>
        <tissue evidence="22">Blood</tissue>
    </source>
</reference>
<proteinExistence type="inferred from homology"/>
<evidence type="ECO:0000256" key="3">
    <source>
        <dbReference type="ARBA" id="ARBA00022448"/>
    </source>
</evidence>
<dbReference type="GO" id="GO:0086091">
    <property type="term" value="P:regulation of heart rate by cardiac conduction"/>
    <property type="evidence" value="ECO:0007669"/>
    <property type="project" value="TreeGrafter"/>
</dbReference>
<dbReference type="SMART" id="SM00409">
    <property type="entry name" value="IG"/>
    <property type="match status" value="1"/>
</dbReference>
<dbReference type="FunFam" id="2.60.40.10:FF:000375">
    <property type="entry name" value="Sodium channel beta 1 subunit"/>
    <property type="match status" value="1"/>
</dbReference>
<feature type="domain" description="Ig-like" evidence="21">
    <location>
        <begin position="26"/>
        <end position="155"/>
    </location>
</feature>
<keyword evidence="23" id="KW-1185">Reference proteome</keyword>
<dbReference type="InterPro" id="IPR027098">
    <property type="entry name" value="Na_channel_b1/b3"/>
</dbReference>
<evidence type="ECO:0000256" key="6">
    <source>
        <dbReference type="ARBA" id="ARBA00022692"/>
    </source>
</evidence>
<dbReference type="GO" id="GO:0005272">
    <property type="term" value="F:sodium channel activity"/>
    <property type="evidence" value="ECO:0007669"/>
    <property type="project" value="UniProtKB-KW"/>
</dbReference>
<dbReference type="AlphaFoldDB" id="A0A8T2ISQ6"/>
<keyword evidence="12 20" id="KW-0472">Membrane</keyword>
<keyword evidence="7" id="KW-0732">Signal</keyword>
<dbReference type="OrthoDB" id="9440529at2759"/>
<comment type="subunit">
    <text evidence="19">A voltage-gated sodium (Nav) channel consists of an ion-conducting pore-forming alpha subunit functional on its own that is regulated by one or more beta subunits. Forms homodimers and homotrimers. SCN3B is non-covalently associated with alpha subunits and induces the formation of alpha subunit oligomers, including trimers. Interacts with SCN5A/Nav1.5; regulatory subunit of SCN5A/Nav1.5. Interacts with SCN7A/Nav2.1; probable regulatory subunit of SCN7A/Nav2.1. Interacts with SCN10A; regulatory subunit of SCN10A/Nav1.8. Interacts with NFASC; probably involved in targeting the sodium channels to the nodes of Ranvier.</text>
</comment>
<keyword evidence="14" id="KW-0325">Glycoprotein</keyword>
<dbReference type="InterPro" id="IPR013783">
    <property type="entry name" value="Ig-like_fold"/>
</dbReference>
<evidence type="ECO:0000256" key="20">
    <source>
        <dbReference type="SAM" id="Phobius"/>
    </source>
</evidence>
<name>A0A8T2ISQ6_9PIPI</name>
<keyword evidence="9 20" id="KW-1133">Transmembrane helix</keyword>
<evidence type="ECO:0000256" key="4">
    <source>
        <dbReference type="ARBA" id="ARBA00022461"/>
    </source>
</evidence>